<feature type="region of interest" description="Disordered" evidence="2">
    <location>
        <begin position="655"/>
        <end position="697"/>
    </location>
</feature>
<feature type="region of interest" description="Disordered" evidence="2">
    <location>
        <begin position="158"/>
        <end position="207"/>
    </location>
</feature>
<dbReference type="Proteomes" id="UP000030755">
    <property type="component" value="Unassembled WGS sequence"/>
</dbReference>
<name>A0A075AR82_ROZAC</name>
<dbReference type="PANTHER" id="PTHR47340">
    <property type="entry name" value="DUPLICATED HOMEODOMAIN-LIKE SUPERFAMILY PROTEIN"/>
    <property type="match status" value="1"/>
</dbReference>
<evidence type="ECO:0008006" key="7">
    <source>
        <dbReference type="Google" id="ProtNLM"/>
    </source>
</evidence>
<keyword evidence="6" id="KW-1185">Reference proteome</keyword>
<proteinExistence type="predicted"/>
<reference evidence="5 6" key="1">
    <citation type="journal article" date="2013" name="Curr. Biol.">
        <title>Shared signatures of parasitism and phylogenomics unite Cryptomycota and microsporidia.</title>
        <authorList>
            <person name="James T.Y."/>
            <person name="Pelin A."/>
            <person name="Bonen L."/>
            <person name="Ahrendt S."/>
            <person name="Sain D."/>
            <person name="Corradi N."/>
            <person name="Stajich J.E."/>
        </authorList>
    </citation>
    <scope>NUCLEOTIDE SEQUENCE [LARGE SCALE GENOMIC DNA]</scope>
    <source>
        <strain evidence="5 6">CSF55</strain>
    </source>
</reference>
<evidence type="ECO:0000259" key="4">
    <source>
        <dbReference type="PROSITE" id="PS51294"/>
    </source>
</evidence>
<feature type="compositionally biased region" description="Basic and acidic residues" evidence="2">
    <location>
        <begin position="132"/>
        <end position="145"/>
    </location>
</feature>
<feature type="compositionally biased region" description="Basic and acidic residues" evidence="2">
    <location>
        <begin position="655"/>
        <end position="684"/>
    </location>
</feature>
<feature type="region of interest" description="Disordered" evidence="2">
    <location>
        <begin position="260"/>
        <end position="355"/>
    </location>
</feature>
<feature type="compositionally biased region" description="Polar residues" evidence="2">
    <location>
        <begin position="685"/>
        <end position="697"/>
    </location>
</feature>
<dbReference type="InterPro" id="IPR001005">
    <property type="entry name" value="SANT/Myb"/>
</dbReference>
<dbReference type="Pfam" id="PF00249">
    <property type="entry name" value="Myb_DNA-binding"/>
    <property type="match status" value="2"/>
</dbReference>
<dbReference type="PROSITE" id="PS51294">
    <property type="entry name" value="HTH_MYB"/>
    <property type="match status" value="1"/>
</dbReference>
<feature type="compositionally biased region" description="Polar residues" evidence="2">
    <location>
        <begin position="18"/>
        <end position="29"/>
    </location>
</feature>
<feature type="compositionally biased region" description="Polar residues" evidence="2">
    <location>
        <begin position="935"/>
        <end position="951"/>
    </location>
</feature>
<gene>
    <name evidence="5" type="ORF">O9G_000876</name>
</gene>
<dbReference type="SMART" id="SM00717">
    <property type="entry name" value="SANT"/>
    <property type="match status" value="2"/>
</dbReference>
<organism evidence="5 6">
    <name type="scientific">Rozella allomycis (strain CSF55)</name>
    <dbReference type="NCBI Taxonomy" id="988480"/>
    <lineage>
        <taxon>Eukaryota</taxon>
        <taxon>Fungi</taxon>
        <taxon>Fungi incertae sedis</taxon>
        <taxon>Cryptomycota</taxon>
        <taxon>Cryptomycota incertae sedis</taxon>
        <taxon>Rozella</taxon>
    </lineage>
</organism>
<dbReference type="OMA" id="AYRYEND"/>
<evidence type="ECO:0000259" key="3">
    <source>
        <dbReference type="PROSITE" id="PS51293"/>
    </source>
</evidence>
<feature type="region of interest" description="Disordered" evidence="2">
    <location>
        <begin position="841"/>
        <end position="870"/>
    </location>
</feature>
<evidence type="ECO:0000313" key="5">
    <source>
        <dbReference type="EMBL" id="EPZ32801.1"/>
    </source>
</evidence>
<dbReference type="SUPFAM" id="SSF46689">
    <property type="entry name" value="Homeodomain-like"/>
    <property type="match status" value="2"/>
</dbReference>
<dbReference type="OrthoDB" id="10258692at2759"/>
<feature type="domain" description="SANT" evidence="3">
    <location>
        <begin position="572"/>
        <end position="623"/>
    </location>
</feature>
<evidence type="ECO:0000313" key="6">
    <source>
        <dbReference type="Proteomes" id="UP000030755"/>
    </source>
</evidence>
<dbReference type="CDD" id="cd00167">
    <property type="entry name" value="SANT"/>
    <property type="match status" value="2"/>
</dbReference>
<feature type="region of interest" description="Disordered" evidence="2">
    <location>
        <begin position="1"/>
        <end position="145"/>
    </location>
</feature>
<accession>A0A075AR82</accession>
<keyword evidence="1" id="KW-0175">Coiled coil</keyword>
<dbReference type="InterPro" id="IPR017884">
    <property type="entry name" value="SANT_dom"/>
</dbReference>
<dbReference type="PROSITE" id="PS51293">
    <property type="entry name" value="SANT"/>
    <property type="match status" value="2"/>
</dbReference>
<feature type="domain" description="SANT" evidence="3">
    <location>
        <begin position="696"/>
        <end position="747"/>
    </location>
</feature>
<dbReference type="InterPro" id="IPR017930">
    <property type="entry name" value="Myb_dom"/>
</dbReference>
<dbReference type="HOGENOM" id="CLU_306773_0_0_1"/>
<feature type="domain" description="HTH myb-type" evidence="4">
    <location>
        <begin position="710"/>
        <end position="747"/>
    </location>
</feature>
<feature type="compositionally biased region" description="Basic and acidic residues" evidence="2">
    <location>
        <begin position="260"/>
        <end position="271"/>
    </location>
</feature>
<dbReference type="AlphaFoldDB" id="A0A075AR82"/>
<feature type="compositionally biased region" description="Basic and acidic residues" evidence="2">
    <location>
        <begin position="65"/>
        <end position="118"/>
    </location>
</feature>
<feature type="compositionally biased region" description="Basic and acidic residues" evidence="2">
    <location>
        <begin position="955"/>
        <end position="965"/>
    </location>
</feature>
<dbReference type="Gene3D" id="1.10.10.60">
    <property type="entry name" value="Homeodomain-like"/>
    <property type="match status" value="1"/>
</dbReference>
<dbReference type="EMBL" id="KE561117">
    <property type="protein sequence ID" value="EPZ32801.1"/>
    <property type="molecule type" value="Genomic_DNA"/>
</dbReference>
<feature type="compositionally biased region" description="Basic and acidic residues" evidence="2">
    <location>
        <begin position="857"/>
        <end position="870"/>
    </location>
</feature>
<dbReference type="STRING" id="988480.A0A075AR82"/>
<feature type="compositionally biased region" description="Basic and acidic residues" evidence="2">
    <location>
        <begin position="287"/>
        <end position="305"/>
    </location>
</feature>
<evidence type="ECO:0000256" key="2">
    <source>
        <dbReference type="SAM" id="MobiDB-lite"/>
    </source>
</evidence>
<dbReference type="Gene3D" id="1.20.58.1880">
    <property type="match status" value="1"/>
</dbReference>
<protein>
    <recommendedName>
        <fullName evidence="7">SANT/Myb domain-containing protein</fullName>
    </recommendedName>
</protein>
<sequence>MQEKDKSYDYCPPFANGNRFNQSYSNKNEYSGRPYSGGYNSSGGGQGQSGYYDSDTARSKYSSEYYRRDSRPYPVQRYDKGYSRGYEDGYARDYRGHKSEESSGYDYGKRQPYYEDGYKYQSRPRPYYPSERISDRPNERGYYDYTKKYKYDERYKYDNRFEDKSERKSVEPYYKPYDRGYEKPYYERSYDKPYDKPYERPYEKQYDKPYARSFENTYDSGEKPFVKKYKYDNFKSYEYKNDDRGINYYKKPYYKEKSYENYEKPAYRYENDEREYDERDEEQYQGDNEKMNDDNGIKEESKMEEGECLSSEPKDDDLKEDLKDDMKEDLKEQEERMEVNFDKGKEKEEEESIGKSGEKIEIVDKEKIQSSEEILKRMDEIDVQVCELEKRIQILKGEMNDFDSNFLVESILNSNKKISKSIKEENEKEFPTLINFEEYSQPVIEKFQNQTKDLLMRVIKRRKQQTFELKKQLKVKYKNIQNEFQSKLLENSSLFNTSYDKLMGIKNGFIHSKIKVDNFISQNQSSKDIQLMFVRTIAKIPNMLLDGCEKAFPFISENGLVSDPMNVYQQSKYINPWSDDEKDKFVSAFLEYPKNFSKIASFIENKSSSDCVKFYYLNKKSLDLKKLSKKKFRKIGPGSSRELKDLTLANLHWEQREHREKSKEKEIKTPIKSNSKEINTKDTPSEPSTPIENNTNTASRWTVMEKVKAIEGIRFHGKNFQKISEYVGTKTEQQCRSFYQNYKKKLDLDTIIKNNEKIIPKVETPSDLSFEKVNERKQIPSTSIPRPLTQTSFVPSSASYLQQPLGYPMPFLYYPNSFQFRFPPMRPPFFESNFNRPIQQQTRRHSITSDIVSNSFNKERRSSGGSIDHSRILDDSKLQLKDDKVKLKLQDEFKKEETVLTHNDSKLQLIDQQPMVSLDPHNAIDTNINNQSETFIPQEQSTVPENIQTSETSDETSKNDETQNL</sequence>
<feature type="compositionally biased region" description="Acidic residues" evidence="2">
    <location>
        <begin position="272"/>
        <end position="284"/>
    </location>
</feature>
<dbReference type="InterPro" id="IPR009057">
    <property type="entry name" value="Homeodomain-like_sf"/>
</dbReference>
<dbReference type="PANTHER" id="PTHR47340:SF1">
    <property type="entry name" value="DUPLICATED HOMEODOMAIN-LIKE SUPERFAMILY PROTEIN"/>
    <property type="match status" value="1"/>
</dbReference>
<feature type="compositionally biased region" description="Basic and acidic residues" evidence="2">
    <location>
        <begin position="312"/>
        <end position="355"/>
    </location>
</feature>
<feature type="region of interest" description="Disordered" evidence="2">
    <location>
        <begin position="935"/>
        <end position="965"/>
    </location>
</feature>
<feature type="coiled-coil region" evidence="1">
    <location>
        <begin position="463"/>
        <end position="490"/>
    </location>
</feature>
<evidence type="ECO:0000256" key="1">
    <source>
        <dbReference type="SAM" id="Coils"/>
    </source>
</evidence>